<gene>
    <name evidence="1" type="ORF">MRATA1EN1_LOCUS23889</name>
</gene>
<protein>
    <submittedName>
        <fullName evidence="1">Uncharacterized protein</fullName>
    </submittedName>
</protein>
<dbReference type="EMBL" id="OX459940">
    <property type="protein sequence ID" value="CAI9174927.1"/>
    <property type="molecule type" value="Genomic_DNA"/>
</dbReference>
<name>A0ABN8ZQ78_RANTA</name>
<evidence type="ECO:0000313" key="1">
    <source>
        <dbReference type="EMBL" id="CAI9174927.1"/>
    </source>
</evidence>
<reference evidence="1" key="1">
    <citation type="submission" date="2023-04" db="EMBL/GenBank/DDBJ databases">
        <authorList>
            <consortium name="ELIXIR-Norway"/>
        </authorList>
    </citation>
    <scope>NUCLEOTIDE SEQUENCE [LARGE SCALE GENOMIC DNA]</scope>
</reference>
<evidence type="ECO:0000313" key="2">
    <source>
        <dbReference type="Proteomes" id="UP001176941"/>
    </source>
</evidence>
<dbReference type="PROSITE" id="PS51257">
    <property type="entry name" value="PROKAR_LIPOPROTEIN"/>
    <property type="match status" value="1"/>
</dbReference>
<keyword evidence="2" id="KW-1185">Reference proteome</keyword>
<organism evidence="1 2">
    <name type="scientific">Rangifer tarandus platyrhynchus</name>
    <name type="common">Svalbard reindeer</name>
    <dbReference type="NCBI Taxonomy" id="3082113"/>
    <lineage>
        <taxon>Eukaryota</taxon>
        <taxon>Metazoa</taxon>
        <taxon>Chordata</taxon>
        <taxon>Craniata</taxon>
        <taxon>Vertebrata</taxon>
        <taxon>Euteleostomi</taxon>
        <taxon>Mammalia</taxon>
        <taxon>Eutheria</taxon>
        <taxon>Laurasiatheria</taxon>
        <taxon>Artiodactyla</taxon>
        <taxon>Ruminantia</taxon>
        <taxon>Pecora</taxon>
        <taxon>Cervidae</taxon>
        <taxon>Odocoileinae</taxon>
        <taxon>Rangifer</taxon>
    </lineage>
</organism>
<sequence length="151" mass="16607">MRPPSPAPPQGSLSQRCRPCPMPCGSHTPSLLSGCPGSPSCLPPAQTLHLSLLLLLRSSDTLTPLGPQPEIQGTKVDLHEQRSLAGYSPWGHKELDMTGELSIPSLRQASYRVCMHIHLFNFLNSPIRKSENKPVLGSILQMRKLRSREVK</sequence>
<proteinExistence type="predicted"/>
<accession>A0ABN8ZQ78</accession>
<dbReference type="Proteomes" id="UP001176941">
    <property type="component" value="Chromosome 4"/>
</dbReference>